<dbReference type="PANTHER" id="PTHR33681:SF4">
    <property type="entry name" value="OS12G0171100 PROTEIN"/>
    <property type="match status" value="1"/>
</dbReference>
<keyword evidence="1" id="KW-0732">Signal</keyword>
<dbReference type="InParanoid" id="A0A0C3I1W4"/>
<feature type="chain" id="PRO_5002165674" description="Polysaccharide lyase family 7 protein" evidence="1">
    <location>
        <begin position="19"/>
        <end position="204"/>
    </location>
</feature>
<evidence type="ECO:0000313" key="2">
    <source>
        <dbReference type="EMBL" id="KIN09050.1"/>
    </source>
</evidence>
<name>A0A0C3I1W4_OIDMZ</name>
<dbReference type="EMBL" id="KN832870">
    <property type="protein sequence ID" value="KIN09050.1"/>
    <property type="molecule type" value="Genomic_DNA"/>
</dbReference>
<evidence type="ECO:0008006" key="4">
    <source>
        <dbReference type="Google" id="ProtNLM"/>
    </source>
</evidence>
<dbReference type="InterPro" id="IPR013320">
    <property type="entry name" value="ConA-like_dom_sf"/>
</dbReference>
<protein>
    <recommendedName>
        <fullName evidence="4">Polysaccharide lyase family 7 protein</fullName>
    </recommendedName>
</protein>
<evidence type="ECO:0000256" key="1">
    <source>
        <dbReference type="SAM" id="SignalP"/>
    </source>
</evidence>
<organism evidence="2 3">
    <name type="scientific">Oidiodendron maius (strain Zn)</name>
    <dbReference type="NCBI Taxonomy" id="913774"/>
    <lineage>
        <taxon>Eukaryota</taxon>
        <taxon>Fungi</taxon>
        <taxon>Dikarya</taxon>
        <taxon>Ascomycota</taxon>
        <taxon>Pezizomycotina</taxon>
        <taxon>Leotiomycetes</taxon>
        <taxon>Leotiomycetes incertae sedis</taxon>
        <taxon>Myxotrichaceae</taxon>
        <taxon>Oidiodendron</taxon>
    </lineage>
</organism>
<keyword evidence="3" id="KW-1185">Reference proteome</keyword>
<dbReference type="OrthoDB" id="4221926at2759"/>
<reference evidence="2 3" key="1">
    <citation type="submission" date="2014-04" db="EMBL/GenBank/DDBJ databases">
        <authorList>
            <consortium name="DOE Joint Genome Institute"/>
            <person name="Kuo A."/>
            <person name="Martino E."/>
            <person name="Perotto S."/>
            <person name="Kohler A."/>
            <person name="Nagy L.G."/>
            <person name="Floudas D."/>
            <person name="Copeland A."/>
            <person name="Barry K.W."/>
            <person name="Cichocki N."/>
            <person name="Veneault-Fourrey C."/>
            <person name="LaButti K."/>
            <person name="Lindquist E.A."/>
            <person name="Lipzen A."/>
            <person name="Lundell T."/>
            <person name="Morin E."/>
            <person name="Murat C."/>
            <person name="Sun H."/>
            <person name="Tunlid A."/>
            <person name="Henrissat B."/>
            <person name="Grigoriev I.V."/>
            <person name="Hibbett D.S."/>
            <person name="Martin F."/>
            <person name="Nordberg H.P."/>
            <person name="Cantor M.N."/>
            <person name="Hua S.X."/>
        </authorList>
    </citation>
    <scope>NUCLEOTIDE SEQUENCE [LARGE SCALE GENOMIC DNA]</scope>
    <source>
        <strain evidence="2 3">Zn</strain>
    </source>
</reference>
<dbReference type="HOGENOM" id="CLU_116394_0_0_1"/>
<accession>A0A0C3I1W4</accession>
<dbReference type="SUPFAM" id="SSF49899">
    <property type="entry name" value="Concanavalin A-like lectins/glucanases"/>
    <property type="match status" value="1"/>
</dbReference>
<evidence type="ECO:0000313" key="3">
    <source>
        <dbReference type="Proteomes" id="UP000054321"/>
    </source>
</evidence>
<proteinExistence type="predicted"/>
<reference evidence="3" key="2">
    <citation type="submission" date="2015-01" db="EMBL/GenBank/DDBJ databases">
        <title>Evolutionary Origins and Diversification of the Mycorrhizal Mutualists.</title>
        <authorList>
            <consortium name="DOE Joint Genome Institute"/>
            <consortium name="Mycorrhizal Genomics Consortium"/>
            <person name="Kohler A."/>
            <person name="Kuo A."/>
            <person name="Nagy L.G."/>
            <person name="Floudas D."/>
            <person name="Copeland A."/>
            <person name="Barry K.W."/>
            <person name="Cichocki N."/>
            <person name="Veneault-Fourrey C."/>
            <person name="LaButti K."/>
            <person name="Lindquist E.A."/>
            <person name="Lipzen A."/>
            <person name="Lundell T."/>
            <person name="Morin E."/>
            <person name="Murat C."/>
            <person name="Riley R."/>
            <person name="Ohm R."/>
            <person name="Sun H."/>
            <person name="Tunlid A."/>
            <person name="Henrissat B."/>
            <person name="Grigoriev I.V."/>
            <person name="Hibbett D.S."/>
            <person name="Martin F."/>
        </authorList>
    </citation>
    <scope>NUCLEOTIDE SEQUENCE [LARGE SCALE GENOMIC DNA]</scope>
    <source>
        <strain evidence="3">Zn</strain>
    </source>
</reference>
<gene>
    <name evidence="2" type="ORF">OIDMADRAFT_48885</name>
</gene>
<dbReference type="PANTHER" id="PTHR33681">
    <property type="entry name" value="BINDING PROTEIN, PUTATIVE, EXPRESSED-RELATED"/>
    <property type="match status" value="1"/>
</dbReference>
<dbReference type="Proteomes" id="UP000054321">
    <property type="component" value="Unassembled WGS sequence"/>
</dbReference>
<dbReference type="AlphaFoldDB" id="A0A0C3I1W4"/>
<sequence>MIVKNVLLAIVAATLALAGSPAGSGKWTEVSPSFRVQECAGGKASGDTFTLPKSPNGSTSGAGCSNGHLRAERRYVNDYTSGVHQFGGEFKITSLTGTHISLKQTHGVDITYFMLAVKSNGDIYSIGDGKTIASGVAKVGDTVRINTIHDANKKTYSVYVNGKESYTDNNAPIDTFYDKFGAYTANSGSGAITVTWSDIQFWTQ</sequence>
<feature type="signal peptide" evidence="1">
    <location>
        <begin position="1"/>
        <end position="18"/>
    </location>
</feature>